<dbReference type="EMBL" id="SCKG01000018">
    <property type="protein sequence ID" value="TDH00137.1"/>
    <property type="molecule type" value="Genomic_DNA"/>
</dbReference>
<gene>
    <name evidence="3" type="ORF">EPR50_G00184770</name>
</gene>
<sequence>MTKTGKPDAYWAGVMSLYAQGKYTFTTGKRPGSRRWRAVMLRIADCPLTPLKGQTTVRKLDIFGKTIPCKCGYHQSAEKAGTAASSQGQLRAPQASAATQFGFSQSAGKAAFSAGQLCLNSAESLQASAGATATGSQASAAAGKAVTVPGPQTGVAQKTPALCRMSEGKSLTCSLCSQEMMCEDYTQHLSDYHTQEQCEQCGAKAWGAFGLLQHIEECHLLTCPTDLPDVAAPTTPIAQETTQQPSDPPDVPAPVPAPPTAHETSLAPPRHPLTLQPPEVNWVNFLPKQFTRVIQPADQEWITHILYDSTGQLKQNLSNNWFHPPSPTKSISPPDPHNYFRQRMFLWAPMRMWGIPLKCTQCNRKMHHSGIYTKAREVIDIDSKYYLVGGDYPRCSKCMIPVCPWSIDILKQLDPSHRYKFPAVLTTHLALDRRCVAMLRPRTLGNSSSYLQQALQEIHSEEWARRTIDYLTDCEVHKKSCVLTQSEALYQPPPPFSPLPLAQWFETVHANDILNHLDELKGVITSTLGRILKLDSTKKITKKLAGGIEGTATWMSNIGNEFGQVLNSVLTTGEGAGLDDLCQGIVKRYSDADEPQPDAIYVDRDCCSETGVGPILTWFRPWTSTVRLDIFHFMRRFTKGLTTEHHPLYGTFCSKLSTCIFEWDKEDIHQLKEAKRAELKKKHQGHVPTDSQVLSSITSSELVKHCRRRTRGVEETRVLIKQLLDSMWDLTDTSGLHLINHDSMSLVWEVQQKHLPCIQDPPGVQLYTNTGSGLEKGDKTLDVLRCGRGSSSLESFHLHQCGFIPGKLKHSIFETFC</sequence>
<comment type="caution">
    <text evidence="3">The sequence shown here is derived from an EMBL/GenBank/DDBJ whole genome shotgun (WGS) entry which is preliminary data.</text>
</comment>
<reference evidence="3 4" key="1">
    <citation type="submission" date="2019-01" db="EMBL/GenBank/DDBJ databases">
        <title>A chromosome-scale genome assembly of the yellow perch, Perca flavescens.</title>
        <authorList>
            <person name="Feron R."/>
            <person name="Morvezen R."/>
            <person name="Bestin A."/>
            <person name="Haffray P."/>
            <person name="Klopp C."/>
            <person name="Zahm M."/>
            <person name="Cabau C."/>
            <person name="Roques C."/>
            <person name="Donnadieu C."/>
            <person name="Bouchez O."/>
            <person name="Christie M."/>
            <person name="Larson W."/>
            <person name="Guiguen Y."/>
        </authorList>
    </citation>
    <scope>NUCLEOTIDE SEQUENCE [LARGE SCALE GENOMIC DNA]</scope>
    <source>
        <strain evidence="3">YP-PL-M2</strain>
        <tissue evidence="3">Blood</tissue>
    </source>
</reference>
<keyword evidence="4" id="KW-1185">Reference proteome</keyword>
<feature type="domain" description="DUF6729" evidence="2">
    <location>
        <begin position="290"/>
        <end position="514"/>
    </location>
</feature>
<dbReference type="Pfam" id="PF20499">
    <property type="entry name" value="DUF6729"/>
    <property type="match status" value="1"/>
</dbReference>
<evidence type="ECO:0000313" key="3">
    <source>
        <dbReference type="EMBL" id="TDH00137.1"/>
    </source>
</evidence>
<feature type="compositionally biased region" description="Pro residues" evidence="1">
    <location>
        <begin position="246"/>
        <end position="259"/>
    </location>
</feature>
<organism evidence="3 4">
    <name type="scientific">Perca flavescens</name>
    <name type="common">American yellow perch</name>
    <name type="synonym">Morone flavescens</name>
    <dbReference type="NCBI Taxonomy" id="8167"/>
    <lineage>
        <taxon>Eukaryota</taxon>
        <taxon>Metazoa</taxon>
        <taxon>Chordata</taxon>
        <taxon>Craniata</taxon>
        <taxon>Vertebrata</taxon>
        <taxon>Euteleostomi</taxon>
        <taxon>Actinopterygii</taxon>
        <taxon>Neopterygii</taxon>
        <taxon>Teleostei</taxon>
        <taxon>Neoteleostei</taxon>
        <taxon>Acanthomorphata</taxon>
        <taxon>Eupercaria</taxon>
        <taxon>Perciformes</taxon>
        <taxon>Percoidei</taxon>
        <taxon>Percidae</taxon>
        <taxon>Percinae</taxon>
        <taxon>Perca</taxon>
    </lineage>
</organism>
<evidence type="ECO:0000313" key="4">
    <source>
        <dbReference type="Proteomes" id="UP000295070"/>
    </source>
</evidence>
<protein>
    <recommendedName>
        <fullName evidence="2">DUF6729 domain-containing protein</fullName>
    </recommendedName>
</protein>
<dbReference type="InterPro" id="IPR046616">
    <property type="entry name" value="DUF6729"/>
</dbReference>
<feature type="region of interest" description="Disordered" evidence="1">
    <location>
        <begin position="238"/>
        <end position="270"/>
    </location>
</feature>
<dbReference type="PANTHER" id="PTHR24401">
    <property type="entry name" value="SI:CH211-243P7.3-RELATED"/>
    <property type="match status" value="1"/>
</dbReference>
<dbReference type="AlphaFoldDB" id="A0A484C8W8"/>
<dbReference type="Proteomes" id="UP000295070">
    <property type="component" value="Chromosome 18"/>
</dbReference>
<accession>A0A484C8W8</accession>
<dbReference type="PANTHER" id="PTHR24401:SF29">
    <property type="entry name" value="SI:CH211-243P7.3-RELATED"/>
    <property type="match status" value="1"/>
</dbReference>
<evidence type="ECO:0000256" key="1">
    <source>
        <dbReference type="SAM" id="MobiDB-lite"/>
    </source>
</evidence>
<dbReference type="STRING" id="8167.A0A484C8W8"/>
<proteinExistence type="predicted"/>
<evidence type="ECO:0000259" key="2">
    <source>
        <dbReference type="Pfam" id="PF20499"/>
    </source>
</evidence>
<name>A0A484C8W8_PERFV</name>